<dbReference type="InterPro" id="IPR005090">
    <property type="entry name" value="RepC_N"/>
</dbReference>
<sequence length="406" mass="44133">MERLTVTPFGRQAMTAGLLASQAAACAPAEWKSVGKWEIFRALRTGRLAWGVSDRDLTVLNALLTFLPADRLEDDAALVVYPSNRVLAERAHGMAESTLRRHLAALVKTGLICRHDSPNGKRYARRNRAGEVISAFGFDLRPLLVRAPEIVTAAESAQAEAETLRLLRERVVLACRDAVKLLLHGRDAGLPGTWDAWDDALRLIQRALRRKLDRNNLAALETATRDVLEAVTSALTSADETVENAVRPQIDTVKVSGRDAENERHLQNSDKDNLESEPGCEHHVQEHVIDKPRAKIPPVPLPLILTACPDIASFSPGSIKDWPDLIAAGERLHRMLGIDGTVWRSALRVMGACDAAVTLACMVQRAGQIQSPGAYLRSLTLKAANGAFSTGPMVMALLNTKAGQAA</sequence>
<comment type="caution">
    <text evidence="4">The sequence shown here is derived from an EMBL/GenBank/DDBJ whole genome shotgun (WGS) entry which is preliminary data.</text>
</comment>
<gene>
    <name evidence="4" type="ORF">J5474_21230</name>
</gene>
<evidence type="ECO:0000259" key="3">
    <source>
        <dbReference type="Pfam" id="PF11800"/>
    </source>
</evidence>
<name>A0A940MN78_9RHOB</name>
<dbReference type="NCBIfam" id="NF040974">
    <property type="entry name" value="RepABC_RepC"/>
    <property type="match status" value="1"/>
</dbReference>
<proteinExistence type="predicted"/>
<dbReference type="NCBIfam" id="NF010396">
    <property type="entry name" value="PRK13824.1"/>
    <property type="match status" value="1"/>
</dbReference>
<dbReference type="RefSeq" id="WP_209363859.1">
    <property type="nucleotide sequence ID" value="NZ_JAGISH010000020.1"/>
</dbReference>
<reference evidence="4" key="1">
    <citation type="submission" date="2021-03" db="EMBL/GenBank/DDBJ databases">
        <title>Sagittula salina sp. nov. strain M10.9X isolated from the marine waste.</title>
        <authorList>
            <person name="Satari L."/>
            <person name="Molina-Menor E."/>
            <person name="Vidal-Verdu A."/>
            <person name="Pascual J."/>
            <person name="Pereto J."/>
            <person name="Porcar M."/>
        </authorList>
    </citation>
    <scope>NUCLEOTIDE SEQUENCE</scope>
    <source>
        <strain evidence="4">M10.9X</strain>
    </source>
</reference>
<protein>
    <submittedName>
        <fullName evidence="4">Replication initiation protein</fullName>
    </submittedName>
</protein>
<dbReference type="InterPro" id="IPR021760">
    <property type="entry name" value="RepC_C"/>
</dbReference>
<evidence type="ECO:0000313" key="4">
    <source>
        <dbReference type="EMBL" id="MBP0485005.1"/>
    </source>
</evidence>
<dbReference type="Pfam" id="PF11800">
    <property type="entry name" value="RP-C_C"/>
    <property type="match status" value="1"/>
</dbReference>
<accession>A0A940MN78</accession>
<evidence type="ECO:0000259" key="2">
    <source>
        <dbReference type="Pfam" id="PF03428"/>
    </source>
</evidence>
<keyword evidence="5" id="KW-1185">Reference proteome</keyword>
<organism evidence="4 5">
    <name type="scientific">Sagittula salina</name>
    <dbReference type="NCBI Taxonomy" id="2820268"/>
    <lineage>
        <taxon>Bacteria</taxon>
        <taxon>Pseudomonadati</taxon>
        <taxon>Pseudomonadota</taxon>
        <taxon>Alphaproteobacteria</taxon>
        <taxon>Rhodobacterales</taxon>
        <taxon>Roseobacteraceae</taxon>
        <taxon>Sagittula</taxon>
    </lineage>
</organism>
<dbReference type="Proteomes" id="UP000675940">
    <property type="component" value="Unassembled WGS sequence"/>
</dbReference>
<dbReference type="EMBL" id="JAGISH010000020">
    <property type="protein sequence ID" value="MBP0485005.1"/>
    <property type="molecule type" value="Genomic_DNA"/>
</dbReference>
<feature type="region of interest" description="Disordered" evidence="1">
    <location>
        <begin position="256"/>
        <end position="278"/>
    </location>
</feature>
<evidence type="ECO:0000313" key="5">
    <source>
        <dbReference type="Proteomes" id="UP000675940"/>
    </source>
</evidence>
<dbReference type="InterPro" id="IPR047611">
    <property type="entry name" value="RepABC_RepC"/>
</dbReference>
<dbReference type="Pfam" id="PF03428">
    <property type="entry name" value="RP-C"/>
    <property type="match status" value="1"/>
</dbReference>
<feature type="domain" description="Plasmid replication protein C C-terminal" evidence="3">
    <location>
        <begin position="300"/>
        <end position="399"/>
    </location>
</feature>
<dbReference type="AlphaFoldDB" id="A0A940MN78"/>
<evidence type="ECO:0000256" key="1">
    <source>
        <dbReference type="SAM" id="MobiDB-lite"/>
    </source>
</evidence>
<feature type="domain" description="Plasmid replication protein C N-terminal" evidence="2">
    <location>
        <begin position="13"/>
        <end position="182"/>
    </location>
</feature>